<evidence type="ECO:0000313" key="4">
    <source>
        <dbReference type="Proteomes" id="UP001152795"/>
    </source>
</evidence>
<dbReference type="EMBL" id="CACRXK020000850">
    <property type="protein sequence ID" value="CAB3985275.1"/>
    <property type="molecule type" value="Genomic_DNA"/>
</dbReference>
<evidence type="ECO:0000313" key="3">
    <source>
        <dbReference type="EMBL" id="CAB3985275.1"/>
    </source>
</evidence>
<reference evidence="3" key="1">
    <citation type="submission" date="2020-04" db="EMBL/GenBank/DDBJ databases">
        <authorList>
            <person name="Alioto T."/>
            <person name="Alioto T."/>
            <person name="Gomez Garrido J."/>
        </authorList>
    </citation>
    <scope>NUCLEOTIDE SEQUENCE</scope>
    <source>
        <strain evidence="3">A484AB</strain>
    </source>
</reference>
<sequence length="419" mass="49140">MFDKNGFAEEAHRHNVAMENLTAEREKYLEEVTDRSNRIAELKSELAEANKDINSTNKSLELVRRINELTHKAMPRRPQLSNHYKPSSEMEEYMTIFGLITEMDWLAMVDVDEVVALGKRVDTIEELEAAGMDWLTLVTPDEMERVGKNAKTIEELEAVVMKYVRNKMRVKHTYEPVCSECGSKSTVVIDGADVCTQCGTSDMNGFTYYVSYNNNKDDYLKKKSCHNRARWFERHLLEHVASGDRDTIREQFRSIVRCIQRLRLQRGRNIVRYKFYLLRIASMNNITLRNPPEDIKTKRIVNILEDKLYGKRKSEKRATNFDMNDMTVEQLMALGEILDDSDYEENFEDEVEKIRDDKFYRVAPKDKGENPLMEEQLFIDEGDRTTDPKRPRRLPLNYKGKRGISQHGNIPRDKRQRPY</sequence>
<protein>
    <submittedName>
        <fullName evidence="3">Uncharacterized protein</fullName>
    </submittedName>
</protein>
<dbReference type="AlphaFoldDB" id="A0A6S7G0N8"/>
<feature type="region of interest" description="Disordered" evidence="2">
    <location>
        <begin position="370"/>
        <end position="419"/>
    </location>
</feature>
<name>A0A6S7G0N8_PARCT</name>
<keyword evidence="4" id="KW-1185">Reference proteome</keyword>
<comment type="caution">
    <text evidence="3">The sequence shown here is derived from an EMBL/GenBank/DDBJ whole genome shotgun (WGS) entry which is preliminary data.</text>
</comment>
<evidence type="ECO:0000256" key="1">
    <source>
        <dbReference type="SAM" id="Coils"/>
    </source>
</evidence>
<accession>A0A6S7G0N8</accession>
<keyword evidence="1" id="KW-0175">Coiled coil</keyword>
<dbReference type="Proteomes" id="UP001152795">
    <property type="component" value="Unassembled WGS sequence"/>
</dbReference>
<evidence type="ECO:0000256" key="2">
    <source>
        <dbReference type="SAM" id="MobiDB-lite"/>
    </source>
</evidence>
<proteinExistence type="predicted"/>
<organism evidence="3 4">
    <name type="scientific">Paramuricea clavata</name>
    <name type="common">Red gorgonian</name>
    <name type="synonym">Violescent sea-whip</name>
    <dbReference type="NCBI Taxonomy" id="317549"/>
    <lineage>
        <taxon>Eukaryota</taxon>
        <taxon>Metazoa</taxon>
        <taxon>Cnidaria</taxon>
        <taxon>Anthozoa</taxon>
        <taxon>Octocorallia</taxon>
        <taxon>Malacalcyonacea</taxon>
        <taxon>Plexauridae</taxon>
        <taxon>Paramuricea</taxon>
    </lineage>
</organism>
<feature type="coiled-coil region" evidence="1">
    <location>
        <begin position="11"/>
        <end position="59"/>
    </location>
</feature>
<gene>
    <name evidence="3" type="ORF">PACLA_8A044864</name>
</gene>